<dbReference type="InterPro" id="IPR044992">
    <property type="entry name" value="ChyE-like"/>
</dbReference>
<dbReference type="PANTHER" id="PTHR42695">
    <property type="entry name" value="GLUTAMINE AMIDOTRANSFERASE YLR126C-RELATED"/>
    <property type="match status" value="1"/>
</dbReference>
<evidence type="ECO:0000313" key="2">
    <source>
        <dbReference type="EMBL" id="PZQ52339.1"/>
    </source>
</evidence>
<proteinExistence type="predicted"/>
<evidence type="ECO:0000313" key="3">
    <source>
        <dbReference type="Proteomes" id="UP000249185"/>
    </source>
</evidence>
<dbReference type="Proteomes" id="UP000249185">
    <property type="component" value="Unassembled WGS sequence"/>
</dbReference>
<dbReference type="AlphaFoldDB" id="A0A2W5NJC9"/>
<comment type="caution">
    <text evidence="2">The sequence shown here is derived from an EMBL/GenBank/DDBJ whole genome shotgun (WGS) entry which is preliminary data.</text>
</comment>
<feature type="domain" description="Glutamine amidotransferase" evidence="1">
    <location>
        <begin position="112"/>
        <end position="228"/>
    </location>
</feature>
<dbReference type="PANTHER" id="PTHR42695:SF5">
    <property type="entry name" value="GLUTAMINE AMIDOTRANSFERASE YLR126C-RELATED"/>
    <property type="match status" value="1"/>
</dbReference>
<accession>A0A2W5NJC9</accession>
<evidence type="ECO:0000259" key="1">
    <source>
        <dbReference type="Pfam" id="PF00117"/>
    </source>
</evidence>
<dbReference type="Gene3D" id="3.40.50.880">
    <property type="match status" value="1"/>
</dbReference>
<name>A0A2W5NJC9_RHOSU</name>
<organism evidence="2 3">
    <name type="scientific">Rhodovulum sulfidophilum</name>
    <name type="common">Rhodobacter sulfidophilus</name>
    <dbReference type="NCBI Taxonomy" id="35806"/>
    <lineage>
        <taxon>Bacteria</taxon>
        <taxon>Pseudomonadati</taxon>
        <taxon>Pseudomonadota</taxon>
        <taxon>Alphaproteobacteria</taxon>
        <taxon>Rhodobacterales</taxon>
        <taxon>Paracoccaceae</taxon>
        <taxon>Rhodovulum</taxon>
    </lineage>
</organism>
<gene>
    <name evidence="2" type="ORF">DI556_01380</name>
</gene>
<dbReference type="Pfam" id="PF00117">
    <property type="entry name" value="GATase"/>
    <property type="match status" value="1"/>
</dbReference>
<dbReference type="PROSITE" id="PS51273">
    <property type="entry name" value="GATASE_TYPE_1"/>
    <property type="match status" value="1"/>
</dbReference>
<sequence>MLFLWANRRARGRFPAAPCPAAGKAAHPRGRGRRRAMRIGILETGEVAEDLRARHGDYPAMFRALLSAADPALEFATVRVVAGEMPAAPGQADAWLVTGSRHGVYDDLPWIEPLKAFLRQCLAEHVPVVGICFGHQILAEALGGEVVKSDRGWGLGVQEYDIVARPGWMADAPARFAMRAVHQDQVITPPPGTVVLARSGFCDYAALAYGDPEAPDAISLQPHPEFGPEFMAELLALRAGTAFPMADFEAAQPGLDRPVAGADWARWIVAYLRRAEAARDAA</sequence>
<protein>
    <submittedName>
        <fullName evidence="2">GMP synthase</fullName>
    </submittedName>
</protein>
<reference evidence="2 3" key="1">
    <citation type="submission" date="2017-08" db="EMBL/GenBank/DDBJ databases">
        <title>Infants hospitalized years apart are colonized by the same room-sourced microbial strains.</title>
        <authorList>
            <person name="Brooks B."/>
            <person name="Olm M.R."/>
            <person name="Firek B.A."/>
            <person name="Baker R."/>
            <person name="Thomas B.C."/>
            <person name="Morowitz M.J."/>
            <person name="Banfield J.F."/>
        </authorList>
    </citation>
    <scope>NUCLEOTIDE SEQUENCE [LARGE SCALE GENOMIC DNA]</scope>
    <source>
        <strain evidence="2">S2_005_002_R2_34</strain>
    </source>
</reference>
<dbReference type="InterPro" id="IPR017926">
    <property type="entry name" value="GATASE"/>
</dbReference>
<dbReference type="SUPFAM" id="SSF52317">
    <property type="entry name" value="Class I glutamine amidotransferase-like"/>
    <property type="match status" value="1"/>
</dbReference>
<dbReference type="CDD" id="cd01741">
    <property type="entry name" value="GATase1_1"/>
    <property type="match status" value="1"/>
</dbReference>
<dbReference type="GO" id="GO:0005829">
    <property type="term" value="C:cytosol"/>
    <property type="evidence" value="ECO:0007669"/>
    <property type="project" value="TreeGrafter"/>
</dbReference>
<dbReference type="InterPro" id="IPR029062">
    <property type="entry name" value="Class_I_gatase-like"/>
</dbReference>
<dbReference type="EMBL" id="QFPW01000001">
    <property type="protein sequence ID" value="PZQ52339.1"/>
    <property type="molecule type" value="Genomic_DNA"/>
</dbReference>